<dbReference type="RefSeq" id="XP_051366231.1">
    <property type="nucleotide sequence ID" value="XM_051509868.1"/>
</dbReference>
<protein>
    <submittedName>
        <fullName evidence="3">Uncharacterized protein</fullName>
    </submittedName>
</protein>
<keyword evidence="2" id="KW-0472">Membrane</keyword>
<feature type="region of interest" description="Disordered" evidence="1">
    <location>
        <begin position="232"/>
        <end position="305"/>
    </location>
</feature>
<feature type="region of interest" description="Disordered" evidence="1">
    <location>
        <begin position="318"/>
        <end position="375"/>
    </location>
</feature>
<dbReference type="OrthoDB" id="4770059at2759"/>
<sequence length="375" mass="39588">MSITSFEGPFPTEYSAPADCSHITGNSIFGFDFASSCLPDDFNPDPQAYYSPGTGCPRGYTAHEDCTRSSGGTTTVTCCPSRGDIELWCVSEPSSLVGPWESMQCTWSAGDTQTVLLVTTDDGATVAVTMTGGDGINAYGLRMVYEASDLEETTATTTEASSTEQRGSSTPQPTDGDTDGVDGNVGESSDKGSNNTVTIAVAVVVPVVLLALGIAFFLWYRRRRLAQNAKLPAADSGPDMGQQWPYHAGNNAGSQYAADGSFSTSPAQPSAYPTSNHIYQPNELTGDNGHSPSQIQPGWSQQAQPPRVYEMMAAPPASELQGDEPRGSFELKKTHGTAVSVQSLPGEAGEASFGPYGDNFSHKESQAYPNHGRLS</sequence>
<dbReference type="EMBL" id="JAGIXG020000002">
    <property type="protein sequence ID" value="KAI6785375.1"/>
    <property type="molecule type" value="Genomic_DNA"/>
</dbReference>
<comment type="caution">
    <text evidence="3">The sequence shown here is derived from an EMBL/GenBank/DDBJ whole genome shotgun (WGS) entry which is preliminary data.</text>
</comment>
<proteinExistence type="predicted"/>
<dbReference type="Proteomes" id="UP001055219">
    <property type="component" value="Unassembled WGS sequence"/>
</dbReference>
<reference evidence="3" key="1">
    <citation type="journal article" date="2021" name="J Fungi (Basel)">
        <title>Genomic and Metabolomic Analyses of the Marine Fungus Emericellopsis cladophorae: Insights into Saltwater Adaptability Mechanisms and Its Biosynthetic Potential.</title>
        <authorList>
            <person name="Goncalves M.F.M."/>
            <person name="Hilario S."/>
            <person name="Van de Peer Y."/>
            <person name="Esteves A.C."/>
            <person name="Alves A."/>
        </authorList>
    </citation>
    <scope>NUCLEOTIDE SEQUENCE</scope>
    <source>
        <strain evidence="3">MUM 19.33</strain>
    </source>
</reference>
<evidence type="ECO:0000256" key="2">
    <source>
        <dbReference type="SAM" id="Phobius"/>
    </source>
</evidence>
<feature type="compositionally biased region" description="Low complexity" evidence="1">
    <location>
        <begin position="153"/>
        <end position="164"/>
    </location>
</feature>
<evidence type="ECO:0000313" key="4">
    <source>
        <dbReference type="Proteomes" id="UP001055219"/>
    </source>
</evidence>
<reference evidence="3" key="2">
    <citation type="submission" date="2022-07" db="EMBL/GenBank/DDBJ databases">
        <authorList>
            <person name="Goncalves M.F.M."/>
            <person name="Hilario S."/>
            <person name="Van De Peer Y."/>
            <person name="Esteves A.C."/>
            <person name="Alves A."/>
        </authorList>
    </citation>
    <scope>NUCLEOTIDE SEQUENCE</scope>
    <source>
        <strain evidence="3">MUM 19.33</strain>
    </source>
</reference>
<dbReference type="AlphaFoldDB" id="A0A9Q0BI25"/>
<feature type="region of interest" description="Disordered" evidence="1">
    <location>
        <begin position="151"/>
        <end position="193"/>
    </location>
</feature>
<accession>A0A9Q0BI25</accession>
<feature type="compositionally biased region" description="Polar residues" evidence="1">
    <location>
        <begin position="261"/>
        <end position="304"/>
    </location>
</feature>
<gene>
    <name evidence="3" type="ORF">J7T54_007017</name>
</gene>
<name>A0A9Q0BI25_9HYPO</name>
<keyword evidence="4" id="KW-1185">Reference proteome</keyword>
<keyword evidence="2" id="KW-0812">Transmembrane</keyword>
<organism evidence="3 4">
    <name type="scientific">Emericellopsis cladophorae</name>
    <dbReference type="NCBI Taxonomy" id="2686198"/>
    <lineage>
        <taxon>Eukaryota</taxon>
        <taxon>Fungi</taxon>
        <taxon>Dikarya</taxon>
        <taxon>Ascomycota</taxon>
        <taxon>Pezizomycotina</taxon>
        <taxon>Sordariomycetes</taxon>
        <taxon>Hypocreomycetidae</taxon>
        <taxon>Hypocreales</taxon>
        <taxon>Bionectriaceae</taxon>
        <taxon>Emericellopsis</taxon>
    </lineage>
</organism>
<evidence type="ECO:0000313" key="3">
    <source>
        <dbReference type="EMBL" id="KAI6785375.1"/>
    </source>
</evidence>
<feature type="compositionally biased region" description="Basic and acidic residues" evidence="1">
    <location>
        <begin position="323"/>
        <end position="333"/>
    </location>
</feature>
<dbReference type="GeneID" id="75833494"/>
<evidence type="ECO:0000256" key="1">
    <source>
        <dbReference type="SAM" id="MobiDB-lite"/>
    </source>
</evidence>
<feature type="transmembrane region" description="Helical" evidence="2">
    <location>
        <begin position="197"/>
        <end position="220"/>
    </location>
</feature>
<keyword evidence="2" id="KW-1133">Transmembrane helix</keyword>